<dbReference type="STRING" id="432608.A6V39_05640"/>
<sequence length="135" mass="15300">MLQRSLSISLGTTAFVGSAGLIASYLSGGFSNTFPMKTIVWNNKPKSIPKVMDNGYIEDPVSRKRWEAKELDLIFKTNNKEDHPWWKELLKVLGKDKFNVPVLIAKWCMSNNDITVDITSDKGQMLEKLCDVSFK</sequence>
<dbReference type="AlphaFoldDB" id="A0A1A9QGG9"/>
<reference evidence="2" key="1">
    <citation type="submission" date="2016-04" db="EMBL/GenBank/DDBJ databases">
        <authorList>
            <person name="Quiroz-Castaneda R.E."/>
            <person name="Martinez-Ocampo F."/>
        </authorList>
    </citation>
    <scope>NUCLEOTIDE SEQUENCE [LARGE SCALE GENOMIC DNA]</scope>
    <source>
        <strain evidence="2">INIFAP01</strain>
    </source>
</reference>
<name>A0A1A9QGG9_9MOLU</name>
<evidence type="ECO:0000313" key="1">
    <source>
        <dbReference type="EMBL" id="OAL10820.1"/>
    </source>
</evidence>
<dbReference type="EMBL" id="LWUJ01000001">
    <property type="protein sequence ID" value="OAL10820.1"/>
    <property type="molecule type" value="Genomic_DNA"/>
</dbReference>
<dbReference type="Proteomes" id="UP000077623">
    <property type="component" value="Unassembled WGS sequence"/>
</dbReference>
<keyword evidence="2" id="KW-1185">Reference proteome</keyword>
<dbReference type="RefSeq" id="WP_187149623.1">
    <property type="nucleotide sequence ID" value="NZ_LWUJ01000001.1"/>
</dbReference>
<evidence type="ECO:0000313" key="2">
    <source>
        <dbReference type="Proteomes" id="UP000077623"/>
    </source>
</evidence>
<accession>A0A1A9QGG9</accession>
<protein>
    <submittedName>
        <fullName evidence="1">Uncharacterized protein</fullName>
    </submittedName>
</protein>
<gene>
    <name evidence="1" type="ORF">A6V39_05640</name>
</gene>
<organism evidence="1 2">
    <name type="scientific">Candidatus Mycoplasma haematobovis</name>
    <dbReference type="NCBI Taxonomy" id="432608"/>
    <lineage>
        <taxon>Bacteria</taxon>
        <taxon>Bacillati</taxon>
        <taxon>Mycoplasmatota</taxon>
        <taxon>Mollicutes</taxon>
        <taxon>Mycoplasmataceae</taxon>
        <taxon>Mycoplasma</taxon>
    </lineage>
</organism>
<proteinExistence type="predicted"/>
<comment type="caution">
    <text evidence="1">The sequence shown here is derived from an EMBL/GenBank/DDBJ whole genome shotgun (WGS) entry which is preliminary data.</text>
</comment>